<proteinExistence type="inferred from homology"/>
<keyword evidence="4 11" id="KW-0812">Transmembrane</keyword>
<evidence type="ECO:0000256" key="6">
    <source>
        <dbReference type="ARBA" id="ARBA00023034"/>
    </source>
</evidence>
<keyword evidence="7 11" id="KW-0472">Membrane</keyword>
<evidence type="ECO:0000256" key="7">
    <source>
        <dbReference type="ARBA" id="ARBA00023136"/>
    </source>
</evidence>
<feature type="transmembrane region" description="Helical" evidence="11">
    <location>
        <begin position="118"/>
        <end position="140"/>
    </location>
</feature>
<evidence type="ECO:0000256" key="1">
    <source>
        <dbReference type="ARBA" id="ARBA00004653"/>
    </source>
</evidence>
<name>A0A0P7URB0_SCLFO</name>
<dbReference type="InterPro" id="IPR019402">
    <property type="entry name" value="CWH43_N"/>
</dbReference>
<comment type="caution">
    <text evidence="13">The sequence shown here is derived from an EMBL/GenBank/DDBJ whole genome shotgun (WGS) entry which is preliminary data.</text>
</comment>
<keyword evidence="6" id="KW-0333">Golgi apparatus</keyword>
<keyword evidence="5 11" id="KW-1133">Transmembrane helix</keyword>
<dbReference type="GO" id="GO:0000139">
    <property type="term" value="C:Golgi membrane"/>
    <property type="evidence" value="ECO:0007669"/>
    <property type="project" value="UniProtKB-SubCell"/>
</dbReference>
<feature type="non-terminal residue" evidence="13">
    <location>
        <position position="1"/>
    </location>
</feature>
<dbReference type="STRING" id="113540.ENSSFOP00015035885"/>
<dbReference type="Proteomes" id="UP000034805">
    <property type="component" value="Unassembled WGS sequence"/>
</dbReference>
<accession>A0A0P7URB0</accession>
<evidence type="ECO:0000259" key="12">
    <source>
        <dbReference type="Pfam" id="PF10277"/>
    </source>
</evidence>
<protein>
    <recommendedName>
        <fullName evidence="9">Acyltransferase PGAP2</fullName>
    </recommendedName>
    <alternativeName>
        <fullName evidence="10">Post-GPI attachment to proteins factor 2</fullName>
    </alternativeName>
</protein>
<feature type="transmembrane region" description="Helical" evidence="11">
    <location>
        <begin position="192"/>
        <end position="208"/>
    </location>
</feature>
<comment type="similarity">
    <text evidence="2">Belongs to the PGAP2 family.</text>
</comment>
<evidence type="ECO:0000256" key="3">
    <source>
        <dbReference type="ARBA" id="ARBA00022502"/>
    </source>
</evidence>
<feature type="transmembrane region" description="Helical" evidence="11">
    <location>
        <begin position="82"/>
        <end position="106"/>
    </location>
</feature>
<evidence type="ECO:0000256" key="11">
    <source>
        <dbReference type="SAM" id="Phobius"/>
    </source>
</evidence>
<evidence type="ECO:0000256" key="10">
    <source>
        <dbReference type="ARBA" id="ARBA00093676"/>
    </source>
</evidence>
<evidence type="ECO:0000313" key="14">
    <source>
        <dbReference type="Proteomes" id="UP000034805"/>
    </source>
</evidence>
<comment type="function">
    <text evidence="8">Involved in the fatty acid remodeling steps of GPI-anchor maturation where the unsaturated acyl chain at sn-2 of inositol phosphate is replaced by a saturated stearoyl chain. May catalyze the second step of the fatty acid remodeling, by reacylating a lyso-GPI intermediate at sn-2 of inositol phosphate by a saturated chain. The fatty acid remodeling steps is critical for the integration of GPI-APs into lipid rafts.</text>
</comment>
<reference evidence="13 14" key="1">
    <citation type="submission" date="2015-08" db="EMBL/GenBank/DDBJ databases">
        <title>The genome of the Asian arowana (Scleropages formosus).</title>
        <authorList>
            <person name="Tan M.H."/>
            <person name="Gan H.M."/>
            <person name="Croft L.J."/>
            <person name="Austin C.M."/>
        </authorList>
    </citation>
    <scope>NUCLEOTIDE SEQUENCE [LARGE SCALE GENOMIC DNA]</scope>
    <source>
        <strain evidence="13">Aro1</strain>
    </source>
</reference>
<feature type="transmembrane region" description="Helical" evidence="11">
    <location>
        <begin position="152"/>
        <end position="171"/>
    </location>
</feature>
<feature type="transmembrane region" description="Helical" evidence="11">
    <location>
        <begin position="220"/>
        <end position="243"/>
    </location>
</feature>
<dbReference type="EMBL" id="JARO02002852">
    <property type="protein sequence ID" value="KPP71772.1"/>
    <property type="molecule type" value="Genomic_DNA"/>
</dbReference>
<evidence type="ECO:0000256" key="8">
    <source>
        <dbReference type="ARBA" id="ARBA00093421"/>
    </source>
</evidence>
<evidence type="ECO:0000313" key="13">
    <source>
        <dbReference type="EMBL" id="KPP71772.1"/>
    </source>
</evidence>
<dbReference type="AlphaFoldDB" id="A0A0P7URB0"/>
<dbReference type="PANTHER" id="PTHR12892:SF11">
    <property type="entry name" value="POST-GPI ATTACHMENT TO PROTEINS FACTOR 2"/>
    <property type="match status" value="1"/>
</dbReference>
<evidence type="ECO:0000256" key="5">
    <source>
        <dbReference type="ARBA" id="ARBA00022989"/>
    </source>
</evidence>
<keyword evidence="3" id="KW-0337">GPI-anchor biosynthesis</keyword>
<evidence type="ECO:0000256" key="9">
    <source>
        <dbReference type="ARBA" id="ARBA00093632"/>
    </source>
</evidence>
<feature type="domain" description="CWH43-like N-terminal" evidence="12">
    <location>
        <begin position="27"/>
        <end position="247"/>
    </location>
</feature>
<dbReference type="PANTHER" id="PTHR12892">
    <property type="entry name" value="FGF RECEPTOR ACTIVATING PROTEIN 1"/>
    <property type="match status" value="1"/>
</dbReference>
<sequence>ICFFLLDRMVQGLYGQDRDKPLVRLPFTFFAVGTLFLAFAGFVICIFTSLYFHFEDSTDTHCKVRNYLPSISSSFSLTPERYIWRFCIGLHSAPRFLVAAAYFKFYRDRFAKRCLECVLTYVALACTLAENLGLLLLTYVSSTETYHLHKSGFIMFVSCSLAHMLITCWLWRVITRYSLIPEETTSSRMKNRLFILNVVFCLLSLYFFKRHNMYCEPGVYTFFALCEYLMVLSNMGFNMTAYWDFRNKELTVTTVPEDKRF</sequence>
<dbReference type="GO" id="GO:0005789">
    <property type="term" value="C:endoplasmic reticulum membrane"/>
    <property type="evidence" value="ECO:0007669"/>
    <property type="project" value="TreeGrafter"/>
</dbReference>
<evidence type="ECO:0000256" key="4">
    <source>
        <dbReference type="ARBA" id="ARBA00022692"/>
    </source>
</evidence>
<dbReference type="InterPro" id="IPR039545">
    <property type="entry name" value="PGAP2"/>
</dbReference>
<comment type="subcellular location">
    <subcellularLocation>
        <location evidence="1">Golgi apparatus membrane</location>
        <topology evidence="1">Multi-pass membrane protein</topology>
    </subcellularLocation>
</comment>
<dbReference type="Pfam" id="PF10277">
    <property type="entry name" value="Frag1"/>
    <property type="match status" value="1"/>
</dbReference>
<evidence type="ECO:0000256" key="2">
    <source>
        <dbReference type="ARBA" id="ARBA00007414"/>
    </source>
</evidence>
<gene>
    <name evidence="13" type="ORF">Z043_109279</name>
</gene>
<organism evidence="13 14">
    <name type="scientific">Scleropages formosus</name>
    <name type="common">Asian bonytongue</name>
    <name type="synonym">Osteoglossum formosum</name>
    <dbReference type="NCBI Taxonomy" id="113540"/>
    <lineage>
        <taxon>Eukaryota</taxon>
        <taxon>Metazoa</taxon>
        <taxon>Chordata</taxon>
        <taxon>Craniata</taxon>
        <taxon>Vertebrata</taxon>
        <taxon>Euteleostomi</taxon>
        <taxon>Actinopterygii</taxon>
        <taxon>Neopterygii</taxon>
        <taxon>Teleostei</taxon>
        <taxon>Osteoglossocephala</taxon>
        <taxon>Osteoglossomorpha</taxon>
        <taxon>Osteoglossiformes</taxon>
        <taxon>Osteoglossidae</taxon>
        <taxon>Scleropages</taxon>
    </lineage>
</organism>
<dbReference type="GO" id="GO:0006506">
    <property type="term" value="P:GPI anchor biosynthetic process"/>
    <property type="evidence" value="ECO:0007669"/>
    <property type="project" value="UniProtKB-KW"/>
</dbReference>
<feature type="transmembrane region" description="Helical" evidence="11">
    <location>
        <begin position="27"/>
        <end position="52"/>
    </location>
</feature>